<comment type="caution">
    <text evidence="2">The sequence shown here is derived from an EMBL/GenBank/DDBJ whole genome shotgun (WGS) entry which is preliminary data.</text>
</comment>
<dbReference type="AlphaFoldDB" id="A0A9Q1JWT1"/>
<keyword evidence="3" id="KW-1185">Reference proteome</keyword>
<reference evidence="2" key="1">
    <citation type="submission" date="2022-04" db="EMBL/GenBank/DDBJ databases">
        <title>Carnegiea gigantea Genome sequencing and assembly v2.</title>
        <authorList>
            <person name="Copetti D."/>
            <person name="Sanderson M.J."/>
            <person name="Burquez A."/>
            <person name="Wojciechowski M.F."/>
        </authorList>
    </citation>
    <scope>NUCLEOTIDE SEQUENCE</scope>
    <source>
        <strain evidence="2">SGP5-SGP5p</strain>
        <tissue evidence="2">Aerial part</tissue>
    </source>
</reference>
<evidence type="ECO:0000256" key="1">
    <source>
        <dbReference type="SAM" id="MobiDB-lite"/>
    </source>
</evidence>
<proteinExistence type="predicted"/>
<feature type="region of interest" description="Disordered" evidence="1">
    <location>
        <begin position="1"/>
        <end position="46"/>
    </location>
</feature>
<dbReference type="PANTHER" id="PTHR35218">
    <property type="entry name" value="RNASE H DOMAIN-CONTAINING PROTEIN"/>
    <property type="match status" value="1"/>
</dbReference>
<gene>
    <name evidence="2" type="ORF">Cgig2_014970</name>
</gene>
<evidence type="ECO:0000313" key="3">
    <source>
        <dbReference type="Proteomes" id="UP001153076"/>
    </source>
</evidence>
<dbReference type="EMBL" id="JAKOGI010000611">
    <property type="protein sequence ID" value="KAJ8432351.1"/>
    <property type="molecule type" value="Genomic_DNA"/>
</dbReference>
<dbReference type="InterPro" id="IPR036691">
    <property type="entry name" value="Endo/exonu/phosph_ase_sf"/>
</dbReference>
<dbReference type="Gene3D" id="3.60.10.10">
    <property type="entry name" value="Endonuclease/exonuclease/phosphatase"/>
    <property type="match status" value="1"/>
</dbReference>
<accession>A0A9Q1JWT1</accession>
<feature type="compositionally biased region" description="Basic and acidic residues" evidence="1">
    <location>
        <begin position="8"/>
        <end position="17"/>
    </location>
</feature>
<sequence>MESGCKPKLGEGDRGEQQNRQAEFVTPRRTANRSPPRMREGREPTSNSFQALLENEIMDMVAHENGEDISLVLKKHNAALVGLMETKVKPHNTEKVARAFHGWHSYSNAKPEGKDRIWVIWKPNRYLAHFEKTTEQVIHCAITQVSTQKRFHITFVYGFNKLEQRRPMWQTLEEISQQVTGGWMVIGNFNAILQGQDRLGGDEVHDNEVRDFENALSNLTEVRSFGSYYSWSNKGRNGKRIWSRIDRAFTNIE</sequence>
<protein>
    <recommendedName>
        <fullName evidence="4">Endonuclease/exonuclease/phosphatase domain-containing protein</fullName>
    </recommendedName>
</protein>
<evidence type="ECO:0000313" key="2">
    <source>
        <dbReference type="EMBL" id="KAJ8432351.1"/>
    </source>
</evidence>
<dbReference type="PANTHER" id="PTHR35218:SF9">
    <property type="entry name" value="ENDONUCLEASE_EXONUCLEASE_PHOSPHATASE DOMAIN-CONTAINING PROTEIN"/>
    <property type="match status" value="1"/>
</dbReference>
<evidence type="ECO:0008006" key="4">
    <source>
        <dbReference type="Google" id="ProtNLM"/>
    </source>
</evidence>
<name>A0A9Q1JWT1_9CARY</name>
<dbReference type="SUPFAM" id="SSF56219">
    <property type="entry name" value="DNase I-like"/>
    <property type="match status" value="1"/>
</dbReference>
<dbReference type="Proteomes" id="UP001153076">
    <property type="component" value="Unassembled WGS sequence"/>
</dbReference>
<dbReference type="OrthoDB" id="1932741at2759"/>
<organism evidence="2 3">
    <name type="scientific">Carnegiea gigantea</name>
    <dbReference type="NCBI Taxonomy" id="171969"/>
    <lineage>
        <taxon>Eukaryota</taxon>
        <taxon>Viridiplantae</taxon>
        <taxon>Streptophyta</taxon>
        <taxon>Embryophyta</taxon>
        <taxon>Tracheophyta</taxon>
        <taxon>Spermatophyta</taxon>
        <taxon>Magnoliopsida</taxon>
        <taxon>eudicotyledons</taxon>
        <taxon>Gunneridae</taxon>
        <taxon>Pentapetalae</taxon>
        <taxon>Caryophyllales</taxon>
        <taxon>Cactineae</taxon>
        <taxon>Cactaceae</taxon>
        <taxon>Cactoideae</taxon>
        <taxon>Echinocereeae</taxon>
        <taxon>Carnegiea</taxon>
    </lineage>
</organism>